<dbReference type="SUPFAM" id="SSF57701">
    <property type="entry name" value="Zn2/Cys6 DNA-binding domain"/>
    <property type="match status" value="1"/>
</dbReference>
<dbReference type="EMBL" id="JAAOAO010000230">
    <property type="protein sequence ID" value="KAF5554742.1"/>
    <property type="molecule type" value="Genomic_DNA"/>
</dbReference>
<keyword evidence="1" id="KW-0539">Nucleus</keyword>
<organism evidence="3 4">
    <name type="scientific">Fusarium napiforme</name>
    <dbReference type="NCBI Taxonomy" id="42672"/>
    <lineage>
        <taxon>Eukaryota</taxon>
        <taxon>Fungi</taxon>
        <taxon>Dikarya</taxon>
        <taxon>Ascomycota</taxon>
        <taxon>Pezizomycotina</taxon>
        <taxon>Sordariomycetes</taxon>
        <taxon>Hypocreomycetidae</taxon>
        <taxon>Hypocreales</taxon>
        <taxon>Nectriaceae</taxon>
        <taxon>Fusarium</taxon>
        <taxon>Fusarium fujikuroi species complex</taxon>
    </lineage>
</organism>
<dbReference type="InterPro" id="IPR001138">
    <property type="entry name" value="Zn2Cys6_DnaBD"/>
</dbReference>
<evidence type="ECO:0000313" key="4">
    <source>
        <dbReference type="Proteomes" id="UP000574317"/>
    </source>
</evidence>
<dbReference type="AlphaFoldDB" id="A0A8H5JGF5"/>
<dbReference type="GO" id="GO:0000981">
    <property type="term" value="F:DNA-binding transcription factor activity, RNA polymerase II-specific"/>
    <property type="evidence" value="ECO:0007669"/>
    <property type="project" value="InterPro"/>
</dbReference>
<proteinExistence type="predicted"/>
<dbReference type="InterPro" id="IPR036864">
    <property type="entry name" value="Zn2-C6_fun-type_DNA-bd_sf"/>
</dbReference>
<feature type="domain" description="Zn(2)-C6 fungal-type" evidence="2">
    <location>
        <begin position="9"/>
        <end position="38"/>
    </location>
</feature>
<dbReference type="SMART" id="SM00066">
    <property type="entry name" value="GAL4"/>
    <property type="match status" value="1"/>
</dbReference>
<keyword evidence="4" id="KW-1185">Reference proteome</keyword>
<reference evidence="3 4" key="1">
    <citation type="submission" date="2020-05" db="EMBL/GenBank/DDBJ databases">
        <title>Identification and distribution of gene clusters putatively required for synthesis of sphingolipid metabolism inhibitors in phylogenetically diverse species of the filamentous fungus Fusarium.</title>
        <authorList>
            <person name="Kim H.-S."/>
            <person name="Busman M."/>
            <person name="Brown D.W."/>
            <person name="Divon H."/>
            <person name="Uhlig S."/>
            <person name="Proctor R.H."/>
        </authorList>
    </citation>
    <scope>NUCLEOTIDE SEQUENCE [LARGE SCALE GENOMIC DNA]</scope>
    <source>
        <strain evidence="3 4">NRRL 25196</strain>
    </source>
</reference>
<dbReference type="PANTHER" id="PTHR38111">
    <property type="entry name" value="ZN(2)-C6 FUNGAL-TYPE DOMAIN-CONTAINING PROTEIN-RELATED"/>
    <property type="match status" value="1"/>
</dbReference>
<protein>
    <recommendedName>
        <fullName evidence="2">Zn(2)-C6 fungal-type domain-containing protein</fullName>
    </recommendedName>
</protein>
<dbReference type="Gene3D" id="4.10.240.10">
    <property type="entry name" value="Zn(2)-C6 fungal-type DNA-binding domain"/>
    <property type="match status" value="1"/>
</dbReference>
<name>A0A8H5JGF5_9HYPO</name>
<comment type="caution">
    <text evidence="3">The sequence shown here is derived from an EMBL/GenBank/DDBJ whole genome shotgun (WGS) entry which is preliminary data.</text>
</comment>
<gene>
    <name evidence="3" type="ORF">FNAPI_6338</name>
</gene>
<dbReference type="InterPro" id="IPR053178">
    <property type="entry name" value="Osmoadaptation_assoc"/>
</dbReference>
<dbReference type="Proteomes" id="UP000574317">
    <property type="component" value="Unassembled WGS sequence"/>
</dbReference>
<accession>A0A8H5JGF5</accession>
<dbReference type="Pfam" id="PF00172">
    <property type="entry name" value="Zn_clus"/>
    <property type="match status" value="1"/>
</dbReference>
<dbReference type="PROSITE" id="PS00463">
    <property type="entry name" value="ZN2_CY6_FUNGAL_1"/>
    <property type="match status" value="1"/>
</dbReference>
<sequence>MAGVPKAQGCDACRKQKKKCDQVKPACARCTRLKLKCTGIGVTRFVFKSENTQAAKKYTAPSSALSNEKTLVAGNLVHILEFDNPGYDISTYGWFVKDLPRHIGSSKPLDAAITAFVTGFAPLKDRSVSKVDALDKYVFALRTLREGMKDPELAFSADNMCSIYLISICQEWLGSGGTGIGVGSVNSKHHEVLAYLLQNAIQKSRFNPSDKPFMKTIVSIVVLESFSIPTSNSAPGSGKLSPF</sequence>
<evidence type="ECO:0000256" key="1">
    <source>
        <dbReference type="ARBA" id="ARBA00023242"/>
    </source>
</evidence>
<evidence type="ECO:0000259" key="2">
    <source>
        <dbReference type="PROSITE" id="PS50048"/>
    </source>
</evidence>
<dbReference type="GO" id="GO:0008270">
    <property type="term" value="F:zinc ion binding"/>
    <property type="evidence" value="ECO:0007669"/>
    <property type="project" value="InterPro"/>
</dbReference>
<dbReference type="PROSITE" id="PS50048">
    <property type="entry name" value="ZN2_CY6_FUNGAL_2"/>
    <property type="match status" value="1"/>
</dbReference>
<dbReference type="CDD" id="cd00067">
    <property type="entry name" value="GAL4"/>
    <property type="match status" value="1"/>
</dbReference>
<evidence type="ECO:0000313" key="3">
    <source>
        <dbReference type="EMBL" id="KAF5554742.1"/>
    </source>
</evidence>